<dbReference type="Proteomes" id="UP001055811">
    <property type="component" value="Linkage Group LG02"/>
</dbReference>
<accession>A0ACB9G782</accession>
<comment type="caution">
    <text evidence="1">The sequence shown here is derived from an EMBL/GenBank/DDBJ whole genome shotgun (WGS) entry which is preliminary data.</text>
</comment>
<protein>
    <submittedName>
        <fullName evidence="1">Uncharacterized protein</fullName>
    </submittedName>
</protein>
<reference evidence="1 2" key="2">
    <citation type="journal article" date="2022" name="Mol. Ecol. Resour.">
        <title>The genomes of chicory, endive, great burdock and yacon provide insights into Asteraceae paleo-polyploidization history and plant inulin production.</title>
        <authorList>
            <person name="Fan W."/>
            <person name="Wang S."/>
            <person name="Wang H."/>
            <person name="Wang A."/>
            <person name="Jiang F."/>
            <person name="Liu H."/>
            <person name="Zhao H."/>
            <person name="Xu D."/>
            <person name="Zhang Y."/>
        </authorList>
    </citation>
    <scope>NUCLEOTIDE SEQUENCE [LARGE SCALE GENOMIC DNA]</scope>
    <source>
        <strain evidence="2">cv. Punajuju</strain>
        <tissue evidence="1">Leaves</tissue>
    </source>
</reference>
<sequence length="110" mass="12202">MAGGYYITRLARSYGLLTAATIATLTAIPPVRTSARFLDRPAHAQEEEGPARRRRRVADPSAEPQPQLLDVMTSVRRLEDRVASIKDQLAWIGEVLLETASQQGRHPDHS</sequence>
<keyword evidence="2" id="KW-1185">Reference proteome</keyword>
<evidence type="ECO:0000313" key="1">
    <source>
        <dbReference type="EMBL" id="KAI3778951.1"/>
    </source>
</evidence>
<dbReference type="EMBL" id="CM042010">
    <property type="protein sequence ID" value="KAI3778951.1"/>
    <property type="molecule type" value="Genomic_DNA"/>
</dbReference>
<evidence type="ECO:0000313" key="2">
    <source>
        <dbReference type="Proteomes" id="UP001055811"/>
    </source>
</evidence>
<reference evidence="2" key="1">
    <citation type="journal article" date="2022" name="Mol. Ecol. Resour.">
        <title>The genomes of chicory, endive, great burdock and yacon provide insights into Asteraceae palaeo-polyploidization history and plant inulin production.</title>
        <authorList>
            <person name="Fan W."/>
            <person name="Wang S."/>
            <person name="Wang H."/>
            <person name="Wang A."/>
            <person name="Jiang F."/>
            <person name="Liu H."/>
            <person name="Zhao H."/>
            <person name="Xu D."/>
            <person name="Zhang Y."/>
        </authorList>
    </citation>
    <scope>NUCLEOTIDE SEQUENCE [LARGE SCALE GENOMIC DNA]</scope>
    <source>
        <strain evidence="2">cv. Punajuju</strain>
    </source>
</reference>
<gene>
    <name evidence="1" type="ORF">L2E82_08341</name>
</gene>
<proteinExistence type="predicted"/>
<name>A0ACB9G782_CICIN</name>
<organism evidence="1 2">
    <name type="scientific">Cichorium intybus</name>
    <name type="common">Chicory</name>
    <dbReference type="NCBI Taxonomy" id="13427"/>
    <lineage>
        <taxon>Eukaryota</taxon>
        <taxon>Viridiplantae</taxon>
        <taxon>Streptophyta</taxon>
        <taxon>Embryophyta</taxon>
        <taxon>Tracheophyta</taxon>
        <taxon>Spermatophyta</taxon>
        <taxon>Magnoliopsida</taxon>
        <taxon>eudicotyledons</taxon>
        <taxon>Gunneridae</taxon>
        <taxon>Pentapetalae</taxon>
        <taxon>asterids</taxon>
        <taxon>campanulids</taxon>
        <taxon>Asterales</taxon>
        <taxon>Asteraceae</taxon>
        <taxon>Cichorioideae</taxon>
        <taxon>Cichorieae</taxon>
        <taxon>Cichoriinae</taxon>
        <taxon>Cichorium</taxon>
    </lineage>
</organism>